<evidence type="ECO:0000313" key="2">
    <source>
        <dbReference type="Proteomes" id="UP000257109"/>
    </source>
</evidence>
<accession>A0A371H9N2</accession>
<feature type="non-terminal residue" evidence="1">
    <location>
        <position position="1"/>
    </location>
</feature>
<dbReference type="EMBL" id="QJKJ01003220">
    <property type="protein sequence ID" value="RDX99485.1"/>
    <property type="molecule type" value="Genomic_DNA"/>
</dbReference>
<evidence type="ECO:0000313" key="1">
    <source>
        <dbReference type="EMBL" id="RDX99485.1"/>
    </source>
</evidence>
<organism evidence="1 2">
    <name type="scientific">Mucuna pruriens</name>
    <name type="common">Velvet bean</name>
    <name type="synonym">Dolichos pruriens</name>
    <dbReference type="NCBI Taxonomy" id="157652"/>
    <lineage>
        <taxon>Eukaryota</taxon>
        <taxon>Viridiplantae</taxon>
        <taxon>Streptophyta</taxon>
        <taxon>Embryophyta</taxon>
        <taxon>Tracheophyta</taxon>
        <taxon>Spermatophyta</taxon>
        <taxon>Magnoliopsida</taxon>
        <taxon>eudicotyledons</taxon>
        <taxon>Gunneridae</taxon>
        <taxon>Pentapetalae</taxon>
        <taxon>rosids</taxon>
        <taxon>fabids</taxon>
        <taxon>Fabales</taxon>
        <taxon>Fabaceae</taxon>
        <taxon>Papilionoideae</taxon>
        <taxon>50 kb inversion clade</taxon>
        <taxon>NPAAA clade</taxon>
        <taxon>indigoferoid/millettioid clade</taxon>
        <taxon>Phaseoleae</taxon>
        <taxon>Mucuna</taxon>
    </lineage>
</organism>
<sequence length="73" mass="8435">MIVKNCVCRSFDLPCMWRALLSAFRWRQGSLKPNTLLTQTPYRHHQYDSSLFSGNHVTNKCGFRATECSITIP</sequence>
<proteinExistence type="predicted"/>
<reference evidence="1" key="1">
    <citation type="submission" date="2018-05" db="EMBL/GenBank/DDBJ databases">
        <title>Draft genome of Mucuna pruriens seed.</title>
        <authorList>
            <person name="Nnadi N.E."/>
            <person name="Vos R."/>
            <person name="Hasami M.H."/>
            <person name="Devisetty U.K."/>
            <person name="Aguiy J.C."/>
        </authorList>
    </citation>
    <scope>NUCLEOTIDE SEQUENCE [LARGE SCALE GENOMIC DNA]</scope>
    <source>
        <strain evidence="1">JCA_2017</strain>
    </source>
</reference>
<keyword evidence="2" id="KW-1185">Reference proteome</keyword>
<protein>
    <submittedName>
        <fullName evidence="1">Uncharacterized protein</fullName>
    </submittedName>
</protein>
<name>A0A371H9N2_MUCPR</name>
<gene>
    <name evidence="1" type="ORF">CR513_17460</name>
</gene>
<dbReference type="Proteomes" id="UP000257109">
    <property type="component" value="Unassembled WGS sequence"/>
</dbReference>
<comment type="caution">
    <text evidence="1">The sequence shown here is derived from an EMBL/GenBank/DDBJ whole genome shotgun (WGS) entry which is preliminary data.</text>
</comment>
<dbReference type="AlphaFoldDB" id="A0A371H9N2"/>